<dbReference type="Gene3D" id="1.20.1250.20">
    <property type="entry name" value="MFS general substrate transporter like domains"/>
    <property type="match status" value="2"/>
</dbReference>
<keyword evidence="2 4" id="KW-1133">Transmembrane helix</keyword>
<dbReference type="CDD" id="cd17355">
    <property type="entry name" value="MFS_YcxA_like"/>
    <property type="match status" value="1"/>
</dbReference>
<dbReference type="InterPro" id="IPR036259">
    <property type="entry name" value="MFS_trans_sf"/>
</dbReference>
<dbReference type="PANTHER" id="PTHR11360:SF290">
    <property type="entry name" value="MONOCARBOXYLATE MFS PERMEASE"/>
    <property type="match status" value="1"/>
</dbReference>
<reference evidence="6" key="1">
    <citation type="submission" date="2024-08" db="EMBL/GenBank/DDBJ databases">
        <authorList>
            <person name="Chaddad Z."/>
            <person name="Lamrabet M."/>
            <person name="Bouhnik O."/>
            <person name="Alami S."/>
            <person name="Wipf D."/>
            <person name="Courty P.E."/>
            <person name="Missbah El Idrissi M."/>
        </authorList>
    </citation>
    <scope>NUCLEOTIDE SEQUENCE</scope>
    <source>
        <strain evidence="6">LLZ17</strain>
    </source>
</reference>
<dbReference type="AlphaFoldDB" id="A0AB39XG00"/>
<feature type="transmembrane region" description="Helical" evidence="4">
    <location>
        <begin position="81"/>
        <end position="99"/>
    </location>
</feature>
<name>A0AB39XG00_9BRAD</name>
<evidence type="ECO:0000256" key="3">
    <source>
        <dbReference type="ARBA" id="ARBA00023136"/>
    </source>
</evidence>
<feature type="transmembrane region" description="Helical" evidence="4">
    <location>
        <begin position="12"/>
        <end position="31"/>
    </location>
</feature>
<proteinExistence type="predicted"/>
<sequence length="406" mass="42074">MHDETSPRYAGWRVVLACFLLALSIFGFALYGQGVYLVELQRLNGWPASLISGASTLSLLIGNVIVIFTDEIVRRLGLKRLALAGIACLATSLVLLAFAGSQWMLYAAFALMSLGWVGMGTVIISAVIGAWFVRRRGLAISLAFLGASSGGVIVTPLLVVLVSHLGFQTAMLAASAVLLIFLVPATLAWIGPPPNAGATAATANQSAPALASSISRGEVVRRPVFWTIAIPFALGIIAQVGFIVHQIAILEPKIGAVTAGLAVSVMTLMALVGRLSLSVIADRLDPRLAAAVSLVSQAVALSTICLTDDVELVLLASAVFGFSVGNLITLPPLIIHREFEVQNFTVVMGLFTSISGTVGALGPGLIGLIRGWRGDYGASLLLAITLEAIAAAIVLAGAGKPTVSEA</sequence>
<organism evidence="6">
    <name type="scientific">Bradyrhizobium sp. LLZ17</name>
    <dbReference type="NCBI Taxonomy" id="3239388"/>
    <lineage>
        <taxon>Bacteria</taxon>
        <taxon>Pseudomonadati</taxon>
        <taxon>Pseudomonadota</taxon>
        <taxon>Alphaproteobacteria</taxon>
        <taxon>Hyphomicrobiales</taxon>
        <taxon>Nitrobacteraceae</taxon>
        <taxon>Bradyrhizobium</taxon>
    </lineage>
</organism>
<keyword evidence="3 4" id="KW-0472">Membrane</keyword>
<feature type="domain" description="Major facilitator superfamily (MFS) profile" evidence="5">
    <location>
        <begin position="13"/>
        <end position="402"/>
    </location>
</feature>
<keyword evidence="1 4" id="KW-0812">Transmembrane</keyword>
<dbReference type="EMBL" id="CP165734">
    <property type="protein sequence ID" value="XDV55312.1"/>
    <property type="molecule type" value="Genomic_DNA"/>
</dbReference>
<feature type="transmembrane region" description="Helical" evidence="4">
    <location>
        <begin position="312"/>
        <end position="334"/>
    </location>
</feature>
<evidence type="ECO:0000256" key="2">
    <source>
        <dbReference type="ARBA" id="ARBA00022989"/>
    </source>
</evidence>
<dbReference type="PROSITE" id="PS50850">
    <property type="entry name" value="MFS"/>
    <property type="match status" value="1"/>
</dbReference>
<dbReference type="InterPro" id="IPR050327">
    <property type="entry name" value="Proton-linked_MCT"/>
</dbReference>
<evidence type="ECO:0000259" key="5">
    <source>
        <dbReference type="PROSITE" id="PS50850"/>
    </source>
</evidence>
<feature type="transmembrane region" description="Helical" evidence="4">
    <location>
        <begin position="169"/>
        <end position="190"/>
    </location>
</feature>
<accession>A0AB39XG00</accession>
<protein>
    <submittedName>
        <fullName evidence="6">MFS transporter</fullName>
    </submittedName>
</protein>
<dbReference type="InterPro" id="IPR020846">
    <property type="entry name" value="MFS_dom"/>
</dbReference>
<evidence type="ECO:0000256" key="4">
    <source>
        <dbReference type="SAM" id="Phobius"/>
    </source>
</evidence>
<feature type="transmembrane region" description="Helical" evidence="4">
    <location>
        <begin position="51"/>
        <end position="69"/>
    </location>
</feature>
<feature type="transmembrane region" description="Helical" evidence="4">
    <location>
        <begin position="105"/>
        <end position="133"/>
    </location>
</feature>
<evidence type="ECO:0000313" key="6">
    <source>
        <dbReference type="EMBL" id="XDV55312.1"/>
    </source>
</evidence>
<feature type="transmembrane region" description="Helical" evidence="4">
    <location>
        <begin position="224"/>
        <end position="248"/>
    </location>
</feature>
<feature type="transmembrane region" description="Helical" evidence="4">
    <location>
        <begin position="140"/>
        <end position="163"/>
    </location>
</feature>
<feature type="transmembrane region" description="Helical" evidence="4">
    <location>
        <begin position="376"/>
        <end position="398"/>
    </location>
</feature>
<dbReference type="SUPFAM" id="SSF103473">
    <property type="entry name" value="MFS general substrate transporter"/>
    <property type="match status" value="1"/>
</dbReference>
<dbReference type="InterPro" id="IPR011701">
    <property type="entry name" value="MFS"/>
</dbReference>
<feature type="transmembrane region" description="Helical" evidence="4">
    <location>
        <begin position="254"/>
        <end position="276"/>
    </location>
</feature>
<gene>
    <name evidence="6" type="ORF">AB8Z38_21135</name>
</gene>
<dbReference type="GO" id="GO:0022857">
    <property type="term" value="F:transmembrane transporter activity"/>
    <property type="evidence" value="ECO:0007669"/>
    <property type="project" value="InterPro"/>
</dbReference>
<dbReference type="Pfam" id="PF07690">
    <property type="entry name" value="MFS_1"/>
    <property type="match status" value="1"/>
</dbReference>
<dbReference type="PANTHER" id="PTHR11360">
    <property type="entry name" value="MONOCARBOXYLATE TRANSPORTER"/>
    <property type="match status" value="1"/>
</dbReference>
<dbReference type="RefSeq" id="WP_369719764.1">
    <property type="nucleotide sequence ID" value="NZ_CP165734.1"/>
</dbReference>
<feature type="transmembrane region" description="Helical" evidence="4">
    <location>
        <begin position="346"/>
        <end position="370"/>
    </location>
</feature>
<evidence type="ECO:0000256" key="1">
    <source>
        <dbReference type="ARBA" id="ARBA00022692"/>
    </source>
</evidence>